<evidence type="ECO:0000259" key="4">
    <source>
        <dbReference type="Pfam" id="PF08308"/>
    </source>
</evidence>
<dbReference type="InterPro" id="IPR011990">
    <property type="entry name" value="TPR-like_helical_dom_sf"/>
</dbReference>
<feature type="repeat" description="TPR" evidence="1">
    <location>
        <begin position="518"/>
        <end position="551"/>
    </location>
</feature>
<dbReference type="PANTHER" id="PTHR36194:SF1">
    <property type="entry name" value="S-LAYER-LIKE PROTEIN"/>
    <property type="match status" value="1"/>
</dbReference>
<reference evidence="6" key="2">
    <citation type="submission" date="2013-07" db="EMBL/GenBank/DDBJ databases">
        <authorList>
            <person name="Morais-Silva F.O."/>
            <person name="Rezende A.M."/>
            <person name="Pimentel C."/>
            <person name="Resende D.M."/>
            <person name="Santos C.I."/>
            <person name="Clemente C."/>
            <person name="de Oliveira L.M."/>
            <person name="da Silva S.M."/>
            <person name="Costa D.A."/>
            <person name="Varela-Raposo A."/>
            <person name="Horacio E.C.A."/>
            <person name="Matos M."/>
            <person name="Flores O."/>
            <person name="Ruiz J.C."/>
            <person name="Rodrigues-Pousada C."/>
        </authorList>
    </citation>
    <scope>NUCLEOTIDE SEQUENCE [LARGE SCALE GENOMIC DNA]</scope>
    <source>
        <strain evidence="6">ATCC 19364 / DSM 1382 / NCIMB 9332 / VKM B-1759</strain>
    </source>
</reference>
<feature type="region of interest" description="Disordered" evidence="2">
    <location>
        <begin position="493"/>
        <end position="520"/>
    </location>
</feature>
<dbReference type="KEGG" id="dgg:DGI_2119"/>
<dbReference type="InterPro" id="IPR013229">
    <property type="entry name" value="PEGA"/>
</dbReference>
<evidence type="ECO:0000313" key="5">
    <source>
        <dbReference type="EMBL" id="AGW13883.1"/>
    </source>
</evidence>
<evidence type="ECO:0000313" key="6">
    <source>
        <dbReference type="Proteomes" id="UP000016587"/>
    </source>
</evidence>
<dbReference type="AlphaFoldDB" id="T2GC50"/>
<dbReference type="Proteomes" id="UP000016587">
    <property type="component" value="Chromosome"/>
</dbReference>
<gene>
    <name evidence="5" type="ORF">DGI_2119</name>
</gene>
<protein>
    <recommendedName>
        <fullName evidence="4">PEGA domain-containing protein</fullName>
    </recommendedName>
</protein>
<feature type="domain" description="PEGA" evidence="4">
    <location>
        <begin position="34"/>
        <end position="99"/>
    </location>
</feature>
<dbReference type="SMART" id="SM00028">
    <property type="entry name" value="TPR"/>
    <property type="match status" value="2"/>
</dbReference>
<proteinExistence type="predicted"/>
<feature type="repeat" description="TPR" evidence="1">
    <location>
        <begin position="552"/>
        <end position="585"/>
    </location>
</feature>
<dbReference type="InterPro" id="IPR019734">
    <property type="entry name" value="TPR_rpt"/>
</dbReference>
<dbReference type="Gene3D" id="1.25.40.10">
    <property type="entry name" value="Tetratricopeptide repeat domain"/>
    <property type="match status" value="1"/>
</dbReference>
<dbReference type="Pfam" id="PF08308">
    <property type="entry name" value="PEGA"/>
    <property type="match status" value="1"/>
</dbReference>
<dbReference type="eggNOG" id="COG1262">
    <property type="taxonomic scope" value="Bacteria"/>
</dbReference>
<keyword evidence="6" id="KW-1185">Reference proteome</keyword>
<dbReference type="SUPFAM" id="SSF48452">
    <property type="entry name" value="TPR-like"/>
    <property type="match status" value="1"/>
</dbReference>
<organism evidence="5 6">
    <name type="scientific">Megalodesulfovibrio gigas (strain ATCC 19364 / DSM 1382 / NCIMB 9332 / VKM B-1759)</name>
    <name type="common">Desulfovibrio gigas</name>
    <dbReference type="NCBI Taxonomy" id="1121448"/>
    <lineage>
        <taxon>Bacteria</taxon>
        <taxon>Pseudomonadati</taxon>
        <taxon>Thermodesulfobacteriota</taxon>
        <taxon>Desulfovibrionia</taxon>
        <taxon>Desulfovibrionales</taxon>
        <taxon>Desulfovibrionaceae</taxon>
        <taxon>Megalodesulfovibrio</taxon>
    </lineage>
</organism>
<feature type="region of interest" description="Disordered" evidence="2">
    <location>
        <begin position="101"/>
        <end position="132"/>
    </location>
</feature>
<feature type="chain" id="PRO_5004588261" description="PEGA domain-containing protein" evidence="3">
    <location>
        <begin position="31"/>
        <end position="631"/>
    </location>
</feature>
<evidence type="ECO:0000256" key="1">
    <source>
        <dbReference type="PROSITE-ProRule" id="PRU00339"/>
    </source>
</evidence>
<feature type="signal peptide" evidence="3">
    <location>
        <begin position="1"/>
        <end position="30"/>
    </location>
</feature>
<evidence type="ECO:0000256" key="2">
    <source>
        <dbReference type="SAM" id="MobiDB-lite"/>
    </source>
</evidence>
<dbReference type="EMBL" id="CP006585">
    <property type="protein sequence ID" value="AGW13883.1"/>
    <property type="molecule type" value="Genomic_DNA"/>
</dbReference>
<keyword evidence="3" id="KW-0732">Signal</keyword>
<sequence length="631" mass="68209">MRPLAVCMRSLLLLAIVLCGISLHAPLACAQEEGTLMVKTDPANAKVRLLYVKPKFVQGIKLAPGNYMIDVQADGYETTFKEFSIAAGKTTAVEVVLKPLPGTTPAAQTPAETAPKPADESPSPASPGTADQEPLGQLFVEVAPGDATIRILSIKPKFQQGIELAPGTYRINVTKAGYVSQELPAEIKPREKTTIKVRLEKEAAPKQELPLNRKGYGRLYVDAIPDDADIRVLRIKPVFEQGIELKADKYTIDIQKDGYEKQVLRVDIKDREATRLNVTLVPLATADAPAPPAETPAPANDNNGSTPVVVPPVEATVVSTTNQTGARDAMAPGHGKLLLNMTPPEVEATIAELEVRYQHGMALPVGNYTIHFLKEGYADHSVRASIQDGQALTLDVTLKPETAPAASSFSRIKEVDAPDLKGNIGKLFLETSPPDAAIMVLNIKPKFEQGIELKSGSYRLDIRHDGYEPMRVVVVIAPRKAVTYRVVLQPAAEQPAPIPQKGEPAAPSPVSTQQAEQAKARLQEGRTLLEDGNAQGALEALSAAVTLDPSLVDAVILRAAVHTRLEQFDQALEDYNRAIKLAGKTPHAFLERAKLNETLQRPDAACYDYWMACSLDACDGIRDAQKRGLCQ</sequence>
<dbReference type="STRING" id="1121448.DGI_2119"/>
<name>T2GC50_MEGG1</name>
<dbReference type="PATRIC" id="fig|1121448.10.peg.2075"/>
<accession>T2GC50</accession>
<dbReference type="OrthoDB" id="5442814at2"/>
<dbReference type="PANTHER" id="PTHR36194">
    <property type="entry name" value="S-LAYER-LIKE PROTEIN"/>
    <property type="match status" value="1"/>
</dbReference>
<feature type="compositionally biased region" description="Low complexity" evidence="2">
    <location>
        <begin position="101"/>
        <end position="116"/>
    </location>
</feature>
<dbReference type="RefSeq" id="WP_021760803.1">
    <property type="nucleotide sequence ID" value="NC_022444.1"/>
</dbReference>
<keyword evidence="1" id="KW-0802">TPR repeat</keyword>
<reference evidence="5 6" key="1">
    <citation type="journal article" date="2013" name="J. Bacteriol.">
        <title>Roles of HynAB and Ech, the only two hydrogenases found in the model sulfate reducer Desulfovibrio gigas.</title>
        <authorList>
            <person name="Morais-Silva F.O."/>
            <person name="Santos C.I."/>
            <person name="Rodrigues R."/>
            <person name="Pereira I.A."/>
            <person name="Rodrigues-Pousada C."/>
        </authorList>
    </citation>
    <scope>NUCLEOTIDE SEQUENCE [LARGE SCALE GENOMIC DNA]</scope>
    <source>
        <strain evidence="6">ATCC 19364 / DSM 1382 / NCIMB 9332 / VKM B-1759</strain>
    </source>
</reference>
<dbReference type="PROSITE" id="PS50005">
    <property type="entry name" value="TPR"/>
    <property type="match status" value="2"/>
</dbReference>
<evidence type="ECO:0000256" key="3">
    <source>
        <dbReference type="SAM" id="SignalP"/>
    </source>
</evidence>
<dbReference type="HOGENOM" id="CLU_433279_0_0_7"/>